<evidence type="ECO:0000313" key="1">
    <source>
        <dbReference type="EMBL" id="CAK5018744.1"/>
    </source>
</evidence>
<name>A0ACB0XUZ8_MELEN</name>
<dbReference type="EMBL" id="CAVMJV010000003">
    <property type="protein sequence ID" value="CAK5018744.1"/>
    <property type="molecule type" value="Genomic_DNA"/>
</dbReference>
<evidence type="ECO:0000313" key="2">
    <source>
        <dbReference type="Proteomes" id="UP001497535"/>
    </source>
</evidence>
<sequence>MEAFLLEWVQDHNSSHFLIILLGILFRLEAKIRKCYLLSQKMGEYILWVVLND</sequence>
<proteinExistence type="predicted"/>
<comment type="caution">
    <text evidence="1">The sequence shown here is derived from an EMBL/GenBank/DDBJ whole genome shotgun (WGS) entry which is preliminary data.</text>
</comment>
<reference evidence="1" key="1">
    <citation type="submission" date="2023-11" db="EMBL/GenBank/DDBJ databases">
        <authorList>
            <person name="Poullet M."/>
        </authorList>
    </citation>
    <scope>NUCLEOTIDE SEQUENCE</scope>
    <source>
        <strain evidence="1">E1834</strain>
    </source>
</reference>
<protein>
    <submittedName>
        <fullName evidence="1">Uncharacterized protein</fullName>
    </submittedName>
</protein>
<dbReference type="Proteomes" id="UP001497535">
    <property type="component" value="Unassembled WGS sequence"/>
</dbReference>
<gene>
    <name evidence="1" type="ORF">MENTE1834_LOCUS3935</name>
</gene>
<keyword evidence="2" id="KW-1185">Reference proteome</keyword>
<organism evidence="1 2">
    <name type="scientific">Meloidogyne enterolobii</name>
    <name type="common">Root-knot nematode worm</name>
    <name type="synonym">Meloidogyne mayaguensis</name>
    <dbReference type="NCBI Taxonomy" id="390850"/>
    <lineage>
        <taxon>Eukaryota</taxon>
        <taxon>Metazoa</taxon>
        <taxon>Ecdysozoa</taxon>
        <taxon>Nematoda</taxon>
        <taxon>Chromadorea</taxon>
        <taxon>Rhabditida</taxon>
        <taxon>Tylenchina</taxon>
        <taxon>Tylenchomorpha</taxon>
        <taxon>Tylenchoidea</taxon>
        <taxon>Meloidogynidae</taxon>
        <taxon>Meloidogyninae</taxon>
        <taxon>Meloidogyne</taxon>
    </lineage>
</organism>
<accession>A0ACB0XUZ8</accession>